<keyword evidence="14" id="KW-1185">Reference proteome</keyword>
<keyword evidence="4" id="KW-0337">GPI-anchor biosynthesis</keyword>
<feature type="transmembrane region" description="Helical" evidence="12">
    <location>
        <begin position="75"/>
        <end position="98"/>
    </location>
</feature>
<gene>
    <name evidence="13" type="ORF">EPUL_002832</name>
</gene>
<evidence type="ECO:0000256" key="1">
    <source>
        <dbReference type="ARBA" id="ARBA00004477"/>
    </source>
</evidence>
<dbReference type="GO" id="GO:0006506">
    <property type="term" value="P:GPI anchor biosynthetic process"/>
    <property type="evidence" value="ECO:0007669"/>
    <property type="project" value="UniProtKB-UniPathway"/>
</dbReference>
<proteinExistence type="inferred from homology"/>
<dbReference type="EC" id="2.4.1.-" evidence="12"/>
<sequence length="472" mass="54665">MSVLSPWQWFFSTRTFSNCLEMTLTLATLYLWPWSLLSNAKLYRDYNGTSEKGTSFESEMKSLKQSSKSTKQLRLCLLLAGTASILRPTNLLIWISLLVPQISDLLTRKPRLPSIGNYFFLIREGLLCSAFLLIISAIFDRFYFTAWIFPPYNWLHFNLVQDIAVFYGTNTWHYYLTQALPQLLVTYLPFTLISIWNMLTLPSNDIRFVLTTTTVITVGFLSLISHKEVRFIYPLLPIFFILTAPTITQFFITKPSVTKQDVKNIKPTATANRFKFRHVSLLLSLLLINVLTAFYVTTIHQSGVIAIMPYIRKKFETSRLTKDTSSLLNNNLLNDSIPYVAFLMPCHSTPFRSALIYPNLTAWALSCSPPLHIPPHTTARINYRDEADRFYDDPIKFLKQEVGTKEGRNWPHFIAGFEGIESELRQVWESYGQGQKTNKIVENKRIFNSHWHDDPRRKGDVVLWELIRGLQE</sequence>
<dbReference type="PANTHER" id="PTHR22760:SF4">
    <property type="entry name" value="GPI MANNOSYLTRANSFERASE 3"/>
    <property type="match status" value="1"/>
</dbReference>
<keyword evidence="5 12" id="KW-0328">Glycosyltransferase</keyword>
<dbReference type="Proteomes" id="UP000237438">
    <property type="component" value="Unassembled WGS sequence"/>
</dbReference>
<feature type="transmembrane region" description="Helical" evidence="12">
    <location>
        <begin position="180"/>
        <end position="199"/>
    </location>
</feature>
<evidence type="ECO:0000256" key="2">
    <source>
        <dbReference type="ARBA" id="ARBA00004687"/>
    </source>
</evidence>
<evidence type="ECO:0000256" key="8">
    <source>
        <dbReference type="ARBA" id="ARBA00022824"/>
    </source>
</evidence>
<dbReference type="GO" id="GO:0000026">
    <property type="term" value="F:alpha-1,2-mannosyltransferase activity"/>
    <property type="evidence" value="ECO:0007669"/>
    <property type="project" value="TreeGrafter"/>
</dbReference>
<evidence type="ECO:0000256" key="9">
    <source>
        <dbReference type="ARBA" id="ARBA00022989"/>
    </source>
</evidence>
<comment type="function">
    <text evidence="11">Mannosyltransferase involved in glycosylphosphatidylinositol-anchor biosynthesis. Transfers the third mannose to Man2-GlcN-acyl-PI during GPI precursor assembly.</text>
</comment>
<dbReference type="OrthoDB" id="416834at2759"/>
<dbReference type="Pfam" id="PF03901">
    <property type="entry name" value="Glyco_transf_22"/>
    <property type="match status" value="1"/>
</dbReference>
<comment type="pathway">
    <text evidence="2">Glycolipid biosynthesis; glycosylphosphatidylinositol-anchor biosynthesis.</text>
</comment>
<evidence type="ECO:0000256" key="10">
    <source>
        <dbReference type="ARBA" id="ARBA00023136"/>
    </source>
</evidence>
<evidence type="ECO:0000256" key="11">
    <source>
        <dbReference type="ARBA" id="ARBA00024708"/>
    </source>
</evidence>
<evidence type="ECO:0000256" key="3">
    <source>
        <dbReference type="ARBA" id="ARBA00006065"/>
    </source>
</evidence>
<dbReference type="PANTHER" id="PTHR22760">
    <property type="entry name" value="GLYCOSYLTRANSFERASE"/>
    <property type="match status" value="1"/>
</dbReference>
<dbReference type="InterPro" id="IPR005599">
    <property type="entry name" value="GPI_mannosylTrfase"/>
</dbReference>
<evidence type="ECO:0000256" key="7">
    <source>
        <dbReference type="ARBA" id="ARBA00022692"/>
    </source>
</evidence>
<evidence type="ECO:0000256" key="12">
    <source>
        <dbReference type="RuleBase" id="RU363075"/>
    </source>
</evidence>
<keyword evidence="10 12" id="KW-0472">Membrane</keyword>
<feature type="transmembrane region" description="Helical" evidence="12">
    <location>
        <begin position="274"/>
        <end position="296"/>
    </location>
</feature>
<dbReference type="AlphaFoldDB" id="A0A2S4PWX0"/>
<evidence type="ECO:0000313" key="14">
    <source>
        <dbReference type="Proteomes" id="UP000237438"/>
    </source>
</evidence>
<reference evidence="13 14" key="1">
    <citation type="submission" date="2017-10" db="EMBL/GenBank/DDBJ databases">
        <title>Development of genomic resources for the powdery mildew, Erysiphe pulchra.</title>
        <authorList>
            <person name="Wadl P.A."/>
            <person name="Mack B.M."/>
            <person name="Moore G."/>
            <person name="Beltz S.B."/>
        </authorList>
    </citation>
    <scope>NUCLEOTIDE SEQUENCE [LARGE SCALE GENOMIC DNA]</scope>
    <source>
        <strain evidence="13">Cflorida</strain>
    </source>
</reference>
<dbReference type="UniPathway" id="UPA00196"/>
<feature type="transmembrane region" description="Helical" evidence="12">
    <location>
        <begin position="20"/>
        <end position="37"/>
    </location>
</feature>
<organism evidence="13 14">
    <name type="scientific">Erysiphe pulchra</name>
    <dbReference type="NCBI Taxonomy" id="225359"/>
    <lineage>
        <taxon>Eukaryota</taxon>
        <taxon>Fungi</taxon>
        <taxon>Dikarya</taxon>
        <taxon>Ascomycota</taxon>
        <taxon>Pezizomycotina</taxon>
        <taxon>Leotiomycetes</taxon>
        <taxon>Erysiphales</taxon>
        <taxon>Erysiphaceae</taxon>
        <taxon>Erysiphe</taxon>
    </lineage>
</organism>
<feature type="transmembrane region" description="Helical" evidence="12">
    <location>
        <begin position="206"/>
        <end position="225"/>
    </location>
</feature>
<evidence type="ECO:0000256" key="5">
    <source>
        <dbReference type="ARBA" id="ARBA00022676"/>
    </source>
</evidence>
<feature type="transmembrane region" description="Helical" evidence="12">
    <location>
        <begin position="231"/>
        <end position="253"/>
    </location>
</feature>
<keyword evidence="8 12" id="KW-0256">Endoplasmic reticulum</keyword>
<keyword evidence="9 12" id="KW-1133">Transmembrane helix</keyword>
<dbReference type="EMBL" id="PEDP01000312">
    <property type="protein sequence ID" value="POS86523.1"/>
    <property type="molecule type" value="Genomic_DNA"/>
</dbReference>
<keyword evidence="6" id="KW-0808">Transferase</keyword>
<feature type="transmembrane region" description="Helical" evidence="12">
    <location>
        <begin position="118"/>
        <end position="139"/>
    </location>
</feature>
<accession>A0A2S4PWX0</accession>
<keyword evidence="7 12" id="KW-0812">Transmembrane</keyword>
<dbReference type="STRING" id="225359.A0A2S4PWX0"/>
<evidence type="ECO:0000256" key="4">
    <source>
        <dbReference type="ARBA" id="ARBA00022502"/>
    </source>
</evidence>
<comment type="caution">
    <text evidence="13">The sequence shown here is derived from an EMBL/GenBank/DDBJ whole genome shotgun (WGS) entry which is preliminary data.</text>
</comment>
<dbReference type="GO" id="GO:0005789">
    <property type="term" value="C:endoplasmic reticulum membrane"/>
    <property type="evidence" value="ECO:0007669"/>
    <property type="project" value="UniProtKB-SubCell"/>
</dbReference>
<name>A0A2S4PWX0_9PEZI</name>
<evidence type="ECO:0000256" key="6">
    <source>
        <dbReference type="ARBA" id="ARBA00022679"/>
    </source>
</evidence>
<comment type="subcellular location">
    <subcellularLocation>
        <location evidence="1 12">Endoplasmic reticulum membrane</location>
        <topology evidence="1 12">Multi-pass membrane protein</topology>
    </subcellularLocation>
</comment>
<comment type="similarity">
    <text evidence="3">Belongs to the glycosyltransferase 22 family. PIGB subfamily.</text>
</comment>
<protein>
    <recommendedName>
        <fullName evidence="12">Mannosyltransferase</fullName>
        <ecNumber evidence="12">2.4.1.-</ecNumber>
    </recommendedName>
</protein>
<evidence type="ECO:0000313" key="13">
    <source>
        <dbReference type="EMBL" id="POS86523.1"/>
    </source>
</evidence>